<dbReference type="Proteomes" id="UP001214250">
    <property type="component" value="Chromosome 2"/>
</dbReference>
<evidence type="ECO:0000256" key="3">
    <source>
        <dbReference type="ARBA" id="ARBA00022692"/>
    </source>
</evidence>
<feature type="transmembrane region" description="Helical" evidence="6">
    <location>
        <begin position="241"/>
        <end position="269"/>
    </location>
</feature>
<keyword evidence="2" id="KW-1003">Cell membrane</keyword>
<gene>
    <name evidence="8" type="ORF">PQO03_11615</name>
</gene>
<name>A0ABY7VYZ7_9BACT</name>
<evidence type="ECO:0000256" key="2">
    <source>
        <dbReference type="ARBA" id="ARBA00022475"/>
    </source>
</evidence>
<feature type="transmembrane region" description="Helical" evidence="6">
    <location>
        <begin position="409"/>
        <end position="431"/>
    </location>
</feature>
<evidence type="ECO:0000256" key="1">
    <source>
        <dbReference type="ARBA" id="ARBA00004651"/>
    </source>
</evidence>
<feature type="transmembrane region" description="Helical" evidence="6">
    <location>
        <begin position="310"/>
        <end position="327"/>
    </location>
</feature>
<evidence type="ECO:0000313" key="8">
    <source>
        <dbReference type="EMBL" id="WDE98489.1"/>
    </source>
</evidence>
<dbReference type="Pfam" id="PF03772">
    <property type="entry name" value="Competence"/>
    <property type="match status" value="1"/>
</dbReference>
<sequence>MSIDCHAYPLERAFWSFIAGLMIFLSFQNCALIYKLIFLSILCTLFIYKKSYRLLFPLFLGLAWGFFFQQSPPDHFHSMGGKLEASIIDKQIVNGHTSRREIQININSFESHGGLHLSNFKALFIKPKDTLFNYNDQLITTGSLIPLVSSLDHESGYINHLHQQGFYWKFIPNSPEDIQINPRACFNKSILKSRDQFLLRLSTQLNSEREYQILAAMLFGLKQELTSIQKDTLRKSGLMHIFAVSGLHVGIVSLIILLLMRLFCIPVWWRFSLLPLLLIPYLIMTGIPASALRAWIMISVWSIGICLKKSSVSLNSLYCAAFVILLINPNELLLVGFQFSFLVIFALLLSMDKLDRFCEILDEKIQWGLPFSYHRHHLKNKFIKAFGITVVAYLSSLAMNIYLSANTNPFSLAINLICIFLAAPLISCALLSSVFTPLIPLLKVFTGFFAGLASLSAQFSLKLGTLSGLHCLLYTAIFLLILRLRIKSRLQVRLIAVLIFCFLILLQIKPKEDSIIIFRSSGQEQLCLVLFKDDESLLVNASDFQSSSFIIKKLDERAINKSSILICDNRKNSSLGCLSLLNKKRLHSLSFLNPRTTPTQFQKYLQQIAFDNDCPLYFDLPRQSKITKISDQCFLWNDYKISLTRPNPGRINLKITKNNWKLERSFLIANFHQVETYPLK</sequence>
<feature type="transmembrane region" description="Helical" evidence="6">
    <location>
        <begin position="382"/>
        <end position="403"/>
    </location>
</feature>
<evidence type="ECO:0000256" key="6">
    <source>
        <dbReference type="SAM" id="Phobius"/>
    </source>
</evidence>
<dbReference type="RefSeq" id="WP_274153360.1">
    <property type="nucleotide sequence ID" value="NZ_CP117812.1"/>
</dbReference>
<feature type="domain" description="ComEC/Rec2-related protein" evidence="7">
    <location>
        <begin position="217"/>
        <end position="460"/>
    </location>
</feature>
<accession>A0ABY7VYZ7</accession>
<evidence type="ECO:0000256" key="5">
    <source>
        <dbReference type="ARBA" id="ARBA00023136"/>
    </source>
</evidence>
<reference evidence="8 9" key="1">
    <citation type="submission" date="2023-02" db="EMBL/GenBank/DDBJ databases">
        <title>Genome sequence of Lentisphaera profundi SAORIC-696.</title>
        <authorList>
            <person name="Kim e."/>
            <person name="Cho J.-C."/>
            <person name="Choi A."/>
            <person name="Kang I."/>
        </authorList>
    </citation>
    <scope>NUCLEOTIDE SEQUENCE [LARGE SCALE GENOMIC DNA]</scope>
    <source>
        <strain evidence="8 9">SAORIC-696</strain>
    </source>
</reference>
<keyword evidence="4 6" id="KW-1133">Transmembrane helix</keyword>
<dbReference type="NCBIfam" id="TIGR00360">
    <property type="entry name" value="ComEC_N-term"/>
    <property type="match status" value="1"/>
</dbReference>
<dbReference type="InterPro" id="IPR004477">
    <property type="entry name" value="ComEC_N"/>
</dbReference>
<feature type="transmembrane region" description="Helical" evidence="6">
    <location>
        <begin position="281"/>
        <end position="303"/>
    </location>
</feature>
<evidence type="ECO:0000259" key="7">
    <source>
        <dbReference type="Pfam" id="PF03772"/>
    </source>
</evidence>
<keyword evidence="5 6" id="KW-0472">Membrane</keyword>
<feature type="transmembrane region" description="Helical" evidence="6">
    <location>
        <begin position="17"/>
        <end position="48"/>
    </location>
</feature>
<protein>
    <submittedName>
        <fullName evidence="8">ComEC/Rec2 family competence protein</fullName>
    </submittedName>
</protein>
<dbReference type="InterPro" id="IPR052159">
    <property type="entry name" value="Competence_DNA_uptake"/>
</dbReference>
<keyword evidence="3 6" id="KW-0812">Transmembrane</keyword>
<feature type="transmembrane region" description="Helical" evidence="6">
    <location>
        <begin position="490"/>
        <end position="508"/>
    </location>
</feature>
<feature type="transmembrane region" description="Helical" evidence="6">
    <location>
        <begin position="333"/>
        <end position="351"/>
    </location>
</feature>
<dbReference type="PANTHER" id="PTHR30619:SF1">
    <property type="entry name" value="RECOMBINATION PROTEIN 2"/>
    <property type="match status" value="1"/>
</dbReference>
<evidence type="ECO:0000313" key="9">
    <source>
        <dbReference type="Proteomes" id="UP001214250"/>
    </source>
</evidence>
<evidence type="ECO:0000256" key="4">
    <source>
        <dbReference type="ARBA" id="ARBA00022989"/>
    </source>
</evidence>
<comment type="subcellular location">
    <subcellularLocation>
        <location evidence="1">Cell membrane</location>
        <topology evidence="1">Multi-pass membrane protein</topology>
    </subcellularLocation>
</comment>
<dbReference type="EMBL" id="CP117812">
    <property type="protein sequence ID" value="WDE98489.1"/>
    <property type="molecule type" value="Genomic_DNA"/>
</dbReference>
<organism evidence="8 9">
    <name type="scientific">Lentisphaera profundi</name>
    <dbReference type="NCBI Taxonomy" id="1658616"/>
    <lineage>
        <taxon>Bacteria</taxon>
        <taxon>Pseudomonadati</taxon>
        <taxon>Lentisphaerota</taxon>
        <taxon>Lentisphaeria</taxon>
        <taxon>Lentisphaerales</taxon>
        <taxon>Lentisphaeraceae</taxon>
        <taxon>Lentisphaera</taxon>
    </lineage>
</organism>
<proteinExistence type="predicted"/>
<dbReference type="PANTHER" id="PTHR30619">
    <property type="entry name" value="DNA INTERNALIZATION/COMPETENCE PROTEIN COMEC/REC2"/>
    <property type="match status" value="1"/>
</dbReference>
<feature type="transmembrane region" description="Helical" evidence="6">
    <location>
        <begin position="438"/>
        <end position="457"/>
    </location>
</feature>
<feature type="transmembrane region" description="Helical" evidence="6">
    <location>
        <begin position="463"/>
        <end position="483"/>
    </location>
</feature>
<keyword evidence="9" id="KW-1185">Reference proteome</keyword>